<dbReference type="KEGG" id="capn:CBG49_13605"/>
<dbReference type="EMBL" id="CP022022">
    <property type="protein sequence ID" value="ASF44041.1"/>
    <property type="molecule type" value="Genomic_DNA"/>
</dbReference>
<evidence type="ECO:0000313" key="1">
    <source>
        <dbReference type="EMBL" id="ASF44041.1"/>
    </source>
</evidence>
<organism evidence="1 2">
    <name type="scientific">Capnocytophaga endodontalis</name>
    <dbReference type="NCBI Taxonomy" id="2708117"/>
    <lineage>
        <taxon>Bacteria</taxon>
        <taxon>Pseudomonadati</taxon>
        <taxon>Bacteroidota</taxon>
        <taxon>Flavobacteriia</taxon>
        <taxon>Flavobacteriales</taxon>
        <taxon>Flavobacteriaceae</taxon>
        <taxon>Capnocytophaga</taxon>
    </lineage>
</organism>
<evidence type="ECO:0000313" key="2">
    <source>
        <dbReference type="Proteomes" id="UP000197007"/>
    </source>
</evidence>
<dbReference type="AlphaFoldDB" id="A0A1Z4BRV5"/>
<sequence length="193" mass="21636">MKKIFTLLFAFTLVACMPGDKGANLNSPEGLKVTQELLQKNFAKYNNITEVSFGTNRGVIDIITVRFNKGEKDFYANYVTYNDQVNESETGLSSKQGRTISLSEVNLLIVPNLIKKAESLILEKDNKFNTFRMDKLNYEVQEDGTVEVSFVIDAIHPATSYYGERKGDKGHLSFEFKADAKGENVRATKGLTI</sequence>
<dbReference type="RefSeq" id="WP_088594899.1">
    <property type="nucleotide sequence ID" value="NZ_CP022022.1"/>
</dbReference>
<gene>
    <name evidence="1" type="ORF">CBG49_13605</name>
</gene>
<protein>
    <recommendedName>
        <fullName evidence="3">Lipoprotein</fullName>
    </recommendedName>
</protein>
<dbReference type="PROSITE" id="PS51257">
    <property type="entry name" value="PROKAR_LIPOPROTEIN"/>
    <property type="match status" value="1"/>
</dbReference>
<keyword evidence="2" id="KW-1185">Reference proteome</keyword>
<accession>A0A1Z4BRV5</accession>
<reference evidence="2" key="1">
    <citation type="submission" date="2017-06" db="EMBL/GenBank/DDBJ databases">
        <title>Complete genome sequence of Capnocytophaga sp. KCOM 1579 (=ChDC OS43) isolated from a human refractory periapical abscess lesion.</title>
        <authorList>
            <person name="Kook J.-K."/>
            <person name="Park S.-N."/>
            <person name="Lim Y.K."/>
            <person name="Roh H."/>
        </authorList>
    </citation>
    <scope>NUCLEOTIDE SEQUENCE [LARGE SCALE GENOMIC DNA]</scope>
    <source>
        <strain evidence="2">ChDC OS43</strain>
    </source>
</reference>
<name>A0A1Z4BRV5_9FLAO</name>
<evidence type="ECO:0008006" key="3">
    <source>
        <dbReference type="Google" id="ProtNLM"/>
    </source>
</evidence>
<proteinExistence type="predicted"/>
<dbReference type="Proteomes" id="UP000197007">
    <property type="component" value="Chromosome"/>
</dbReference>